<dbReference type="AlphaFoldDB" id="A0AAN6PWA7"/>
<dbReference type="Pfam" id="PF00545">
    <property type="entry name" value="Ribonuclease"/>
    <property type="match status" value="1"/>
</dbReference>
<keyword evidence="2" id="KW-0378">Hydrolase</keyword>
<dbReference type="GO" id="GO:0016787">
    <property type="term" value="F:hydrolase activity"/>
    <property type="evidence" value="ECO:0007669"/>
    <property type="project" value="UniProtKB-KW"/>
</dbReference>
<dbReference type="SUPFAM" id="SSF53933">
    <property type="entry name" value="Microbial ribonucleases"/>
    <property type="match status" value="1"/>
</dbReference>
<accession>A0AAN6PWA7</accession>
<evidence type="ECO:0000256" key="2">
    <source>
        <dbReference type="ARBA" id="ARBA00022801"/>
    </source>
</evidence>
<dbReference type="InterPro" id="IPR000026">
    <property type="entry name" value="N1-like"/>
</dbReference>
<proteinExistence type="predicted"/>
<dbReference type="Proteomes" id="UP001305647">
    <property type="component" value="Unassembled WGS sequence"/>
</dbReference>
<sequence>MQNPVRIRSHEYSCSGVSDHKPHRWITASDIEKQLEEAKKLKERSVPFTKGGCYPHEFHNIEQLDLEAPGPGPWLELPVFNSAQLGKTPRFDEAGVVRVVYTSDMERRPSRDLYDVVYHDPNKKEIVYVDGTEKVKELFTAAVLGLAAIFWASVSSFRALGSVEAIAKCWGVTEN</sequence>
<evidence type="ECO:0000313" key="3">
    <source>
        <dbReference type="EMBL" id="KAK4099152.1"/>
    </source>
</evidence>
<protein>
    <submittedName>
        <fullName evidence="3">Uncharacterized protein</fullName>
    </submittedName>
</protein>
<comment type="caution">
    <text evidence="3">The sequence shown here is derived from an EMBL/GenBank/DDBJ whole genome shotgun (WGS) entry which is preliminary data.</text>
</comment>
<reference evidence="3" key="1">
    <citation type="journal article" date="2023" name="Mol. Phylogenet. Evol.">
        <title>Genome-scale phylogeny and comparative genomics of the fungal order Sordariales.</title>
        <authorList>
            <person name="Hensen N."/>
            <person name="Bonometti L."/>
            <person name="Westerberg I."/>
            <person name="Brannstrom I.O."/>
            <person name="Guillou S."/>
            <person name="Cros-Aarteil S."/>
            <person name="Calhoun S."/>
            <person name="Haridas S."/>
            <person name="Kuo A."/>
            <person name="Mondo S."/>
            <person name="Pangilinan J."/>
            <person name="Riley R."/>
            <person name="LaButti K."/>
            <person name="Andreopoulos B."/>
            <person name="Lipzen A."/>
            <person name="Chen C."/>
            <person name="Yan M."/>
            <person name="Daum C."/>
            <person name="Ng V."/>
            <person name="Clum A."/>
            <person name="Steindorff A."/>
            <person name="Ohm R.A."/>
            <person name="Martin F."/>
            <person name="Silar P."/>
            <person name="Natvig D.O."/>
            <person name="Lalanne C."/>
            <person name="Gautier V."/>
            <person name="Ament-Velasquez S.L."/>
            <person name="Kruys A."/>
            <person name="Hutchinson M.I."/>
            <person name="Powell A.J."/>
            <person name="Barry K."/>
            <person name="Miller A.N."/>
            <person name="Grigoriev I.V."/>
            <person name="Debuchy R."/>
            <person name="Gladieux P."/>
            <person name="Hiltunen Thoren M."/>
            <person name="Johannesson H."/>
        </authorList>
    </citation>
    <scope>NUCLEOTIDE SEQUENCE</scope>
    <source>
        <strain evidence="3">CBS 757.83</strain>
    </source>
</reference>
<name>A0AAN6PWA7_9PEZI</name>
<reference evidence="3" key="2">
    <citation type="submission" date="2023-05" db="EMBL/GenBank/DDBJ databases">
        <authorList>
            <consortium name="Lawrence Berkeley National Laboratory"/>
            <person name="Steindorff A."/>
            <person name="Hensen N."/>
            <person name="Bonometti L."/>
            <person name="Westerberg I."/>
            <person name="Brannstrom I.O."/>
            <person name="Guillou S."/>
            <person name="Cros-Aarteil S."/>
            <person name="Calhoun S."/>
            <person name="Haridas S."/>
            <person name="Kuo A."/>
            <person name="Mondo S."/>
            <person name="Pangilinan J."/>
            <person name="Riley R."/>
            <person name="Labutti K."/>
            <person name="Andreopoulos B."/>
            <person name="Lipzen A."/>
            <person name="Chen C."/>
            <person name="Yanf M."/>
            <person name="Daum C."/>
            <person name="Ng V."/>
            <person name="Clum A."/>
            <person name="Ohm R."/>
            <person name="Martin F."/>
            <person name="Silar P."/>
            <person name="Natvig D."/>
            <person name="Lalanne C."/>
            <person name="Gautier V."/>
            <person name="Ament-Velasquez S.L."/>
            <person name="Kruys A."/>
            <person name="Hutchinson M.I."/>
            <person name="Powell A.J."/>
            <person name="Barry K."/>
            <person name="Miller A.N."/>
            <person name="Grigoriev I.V."/>
            <person name="Debuchy R."/>
            <person name="Gladieux P."/>
            <person name="Thoren M.H."/>
            <person name="Johannesson H."/>
        </authorList>
    </citation>
    <scope>NUCLEOTIDE SEQUENCE</scope>
    <source>
        <strain evidence="3">CBS 757.83</strain>
    </source>
</reference>
<gene>
    <name evidence="3" type="ORF">N658DRAFT_487922</name>
</gene>
<dbReference type="InterPro" id="IPR016191">
    <property type="entry name" value="Ribonuclease/ribotoxin"/>
</dbReference>
<keyword evidence="1" id="KW-0540">Nuclease</keyword>
<dbReference type="GO" id="GO:0004521">
    <property type="term" value="F:RNA endonuclease activity"/>
    <property type="evidence" value="ECO:0007669"/>
    <property type="project" value="InterPro"/>
</dbReference>
<evidence type="ECO:0000256" key="1">
    <source>
        <dbReference type="ARBA" id="ARBA00022722"/>
    </source>
</evidence>
<dbReference type="EMBL" id="MU863652">
    <property type="protein sequence ID" value="KAK4099152.1"/>
    <property type="molecule type" value="Genomic_DNA"/>
</dbReference>
<evidence type="ECO:0000313" key="4">
    <source>
        <dbReference type="Proteomes" id="UP001305647"/>
    </source>
</evidence>
<keyword evidence="4" id="KW-1185">Reference proteome</keyword>
<dbReference type="Gene3D" id="3.10.450.30">
    <property type="entry name" value="Microbial ribonucleases"/>
    <property type="match status" value="1"/>
</dbReference>
<dbReference type="GO" id="GO:0003723">
    <property type="term" value="F:RNA binding"/>
    <property type="evidence" value="ECO:0007669"/>
    <property type="project" value="InterPro"/>
</dbReference>
<organism evidence="3 4">
    <name type="scientific">Parathielavia hyrcaniae</name>
    <dbReference type="NCBI Taxonomy" id="113614"/>
    <lineage>
        <taxon>Eukaryota</taxon>
        <taxon>Fungi</taxon>
        <taxon>Dikarya</taxon>
        <taxon>Ascomycota</taxon>
        <taxon>Pezizomycotina</taxon>
        <taxon>Sordariomycetes</taxon>
        <taxon>Sordariomycetidae</taxon>
        <taxon>Sordariales</taxon>
        <taxon>Chaetomiaceae</taxon>
        <taxon>Parathielavia</taxon>
    </lineage>
</organism>